<evidence type="ECO:0000256" key="1">
    <source>
        <dbReference type="ARBA" id="ARBA00004141"/>
    </source>
</evidence>
<comment type="caution">
    <text evidence="4">The sequence shown here is derived from an EMBL/GenBank/DDBJ whole genome shotgun (WGS) entry which is preliminary data.</text>
</comment>
<organism evidence="4 5">
    <name type="scientific">Ophiocordyceps polyrhachis-furcata BCC 54312</name>
    <dbReference type="NCBI Taxonomy" id="1330021"/>
    <lineage>
        <taxon>Eukaryota</taxon>
        <taxon>Fungi</taxon>
        <taxon>Dikarya</taxon>
        <taxon>Ascomycota</taxon>
        <taxon>Pezizomycotina</taxon>
        <taxon>Sordariomycetes</taxon>
        <taxon>Hypocreomycetidae</taxon>
        <taxon>Hypocreales</taxon>
        <taxon>Ophiocordycipitaceae</taxon>
        <taxon>Ophiocordyceps</taxon>
    </lineage>
</organism>
<name>A0A367LEH7_9HYPO</name>
<dbReference type="GO" id="GO:0016020">
    <property type="term" value="C:membrane"/>
    <property type="evidence" value="ECO:0007669"/>
    <property type="project" value="UniProtKB-SubCell"/>
</dbReference>
<feature type="transmembrane region" description="Helical" evidence="3">
    <location>
        <begin position="324"/>
        <end position="346"/>
    </location>
</feature>
<accession>A0A367LEH7</accession>
<dbReference type="STRING" id="1330021.A0A367LEH7"/>
<keyword evidence="3" id="KW-1133">Transmembrane helix</keyword>
<dbReference type="InterPro" id="IPR036259">
    <property type="entry name" value="MFS_trans_sf"/>
</dbReference>
<feature type="transmembrane region" description="Helical" evidence="3">
    <location>
        <begin position="27"/>
        <end position="45"/>
    </location>
</feature>
<evidence type="ECO:0000256" key="3">
    <source>
        <dbReference type="SAM" id="Phobius"/>
    </source>
</evidence>
<feature type="transmembrane region" description="Helical" evidence="3">
    <location>
        <begin position="102"/>
        <end position="125"/>
    </location>
</feature>
<feature type="transmembrane region" description="Helical" evidence="3">
    <location>
        <begin position="399"/>
        <end position="423"/>
    </location>
</feature>
<feature type="transmembrane region" description="Helical" evidence="3">
    <location>
        <begin position="358"/>
        <end position="379"/>
    </location>
</feature>
<dbReference type="Proteomes" id="UP000253664">
    <property type="component" value="Unassembled WGS sequence"/>
</dbReference>
<evidence type="ECO:0000313" key="5">
    <source>
        <dbReference type="Proteomes" id="UP000253664"/>
    </source>
</evidence>
<evidence type="ECO:0008006" key="6">
    <source>
        <dbReference type="Google" id="ProtNLM"/>
    </source>
</evidence>
<dbReference type="SUPFAM" id="SSF103473">
    <property type="entry name" value="MFS general substrate transporter"/>
    <property type="match status" value="1"/>
</dbReference>
<sequence length="440" mass="46697">MEAIEPDRSSVRDEDDIVPPPDRGRGAYLALACCTISQIPIWGYSVSFGIFQEHYSNHGDIEGSAGAFASIGAAKVGVMYLVMPVLFVLLHRCPHWRPRCGPLGMAMTTVTIAGSAFASTVGGLIVMQGVLYALGCALLFSPISIYMDEWFVELKSAAYGVMWAAKSAVGVAMPFVFSVMLQSFGLRITLLSWAAASAFLTLPVLILMKPRLPLPSTPAARPVSWRFSRSPIFWMTQLGVMSQAVGYRMPATYLASYAAELHLPDVAGPLLLAFFSLSSVPGSVLIGILGDRVSASKAVLVSSLGSALPAFLSWGLGLDLANQIVFALVYGFFAGGYSSTWSGMVAQVQEADDSADSSIVHGMLLGGRGLGFVLSGPVSGALLSIKGKLTDEPLGYGTIYGPMILFTGITGILGAWGPFWVIAQAMRARLCASQRAVRLE</sequence>
<gene>
    <name evidence="4" type="ORF">L249_0540</name>
</gene>
<keyword evidence="3" id="KW-0812">Transmembrane</keyword>
<feature type="transmembrane region" description="Helical" evidence="3">
    <location>
        <begin position="163"/>
        <end position="184"/>
    </location>
</feature>
<evidence type="ECO:0000256" key="2">
    <source>
        <dbReference type="ARBA" id="ARBA00006727"/>
    </source>
</evidence>
<keyword evidence="3" id="KW-0472">Membrane</keyword>
<evidence type="ECO:0000313" key="4">
    <source>
        <dbReference type="EMBL" id="RCI12816.1"/>
    </source>
</evidence>
<dbReference type="PANTHER" id="PTHR11360:SF287">
    <property type="entry name" value="MFS MONOCARBOXYLATE TRANSPORTER"/>
    <property type="match status" value="1"/>
</dbReference>
<dbReference type="PANTHER" id="PTHR11360">
    <property type="entry name" value="MONOCARBOXYLATE TRANSPORTER"/>
    <property type="match status" value="1"/>
</dbReference>
<feature type="transmembrane region" description="Helical" evidence="3">
    <location>
        <begin position="266"/>
        <end position="286"/>
    </location>
</feature>
<dbReference type="InterPro" id="IPR050327">
    <property type="entry name" value="Proton-linked_MCT"/>
</dbReference>
<dbReference type="AlphaFoldDB" id="A0A367LEH7"/>
<dbReference type="OrthoDB" id="2213137at2759"/>
<feature type="transmembrane region" description="Helical" evidence="3">
    <location>
        <begin position="298"/>
        <end position="318"/>
    </location>
</feature>
<dbReference type="InterPro" id="IPR011701">
    <property type="entry name" value="MFS"/>
</dbReference>
<dbReference type="Pfam" id="PF07690">
    <property type="entry name" value="MFS_1"/>
    <property type="match status" value="1"/>
</dbReference>
<dbReference type="EMBL" id="LKCN02000007">
    <property type="protein sequence ID" value="RCI12816.1"/>
    <property type="molecule type" value="Genomic_DNA"/>
</dbReference>
<proteinExistence type="inferred from homology"/>
<reference evidence="4 5" key="1">
    <citation type="journal article" date="2015" name="BMC Genomics">
        <title>Insights from the genome of Ophiocordyceps polyrhachis-furcata to pathogenicity and host specificity in insect fungi.</title>
        <authorList>
            <person name="Wichadakul D."/>
            <person name="Kobmoo N."/>
            <person name="Ingsriswang S."/>
            <person name="Tangphatsornruang S."/>
            <person name="Chantasingh D."/>
            <person name="Luangsa-ard J.J."/>
            <person name="Eurwilaichitr L."/>
        </authorList>
    </citation>
    <scope>NUCLEOTIDE SEQUENCE [LARGE SCALE GENOMIC DNA]</scope>
    <source>
        <strain evidence="4 5">BCC 54312</strain>
    </source>
</reference>
<keyword evidence="5" id="KW-1185">Reference proteome</keyword>
<feature type="transmembrane region" description="Helical" evidence="3">
    <location>
        <begin position="65"/>
        <end position="90"/>
    </location>
</feature>
<feature type="transmembrane region" description="Helical" evidence="3">
    <location>
        <begin position="190"/>
        <end position="208"/>
    </location>
</feature>
<dbReference type="Gene3D" id="1.20.1250.20">
    <property type="entry name" value="MFS general substrate transporter like domains"/>
    <property type="match status" value="2"/>
</dbReference>
<dbReference type="GO" id="GO:0022857">
    <property type="term" value="F:transmembrane transporter activity"/>
    <property type="evidence" value="ECO:0007669"/>
    <property type="project" value="InterPro"/>
</dbReference>
<comment type="subcellular location">
    <subcellularLocation>
        <location evidence="1">Membrane</location>
        <topology evidence="1">Multi-pass membrane protein</topology>
    </subcellularLocation>
</comment>
<protein>
    <recommendedName>
        <fullName evidence="6">Major facilitator superfamily (MFS) profile domain-containing protein</fullName>
    </recommendedName>
</protein>
<comment type="similarity">
    <text evidence="2">Belongs to the major facilitator superfamily. Monocarboxylate porter (TC 2.A.1.13) family.</text>
</comment>